<dbReference type="SUPFAM" id="SSF56801">
    <property type="entry name" value="Acetyl-CoA synthetase-like"/>
    <property type="match status" value="1"/>
</dbReference>
<dbReference type="InterPro" id="IPR020845">
    <property type="entry name" value="AMP-binding_CS"/>
</dbReference>
<dbReference type="AlphaFoldDB" id="A0A7S3JNS9"/>
<dbReference type="GO" id="GO:0005524">
    <property type="term" value="F:ATP binding"/>
    <property type="evidence" value="ECO:0007669"/>
    <property type="project" value="UniProtKB-KW"/>
</dbReference>
<evidence type="ECO:0000313" key="5">
    <source>
        <dbReference type="EMBL" id="CAE0360281.1"/>
    </source>
</evidence>
<sequence length="734" mass="81696">MYTLRNRVVVRSCSFSTTATEPYRILEGSKISTLHELGVTAGKLYSDRLSLGTKCAETKEWLWTTFAQRAEKAKRCTAMLRSMGVKRGDRVAVISKNRVEWATAAYGTYGAGAAFVPMYEQQQPQDWEYILRDSQASILFVARKDQLEIAAKAAEASAKSLGIICFEENESFMRLETALDQVVIPQDVYDDIPHAEDLATLIYTSGTTGEPKGVELTHKNLLWNALIIRQESLANMDRIPEPPREIRTLSILPWAHIFGQSCELHSMTANGAAVALAGDATTFLTDCKETKPTVLLAVPALYNRILDNFGKAKSHMPAWKQRLADRALALGDKMARSKFNVYSEKDALQNPPLNFWEKVQYKILDKLILSKVRDALGGDIKCLGSGGAAIPPQTRQFLQAIGLEFANGYGLTETSPVLSYEHCLDPQNRLPGSIGRALPGVKIRIAVDCDDSNDDFTHVAVRTINEAAPGEPGEIVVSSPGLMRGYWNKPQATNKVIFLDEQGERWFKTGDRGICEAIQGAGLHIRLVGRIKEQYKLSNGKYVVPTPIEEAFARSRFISQVFLYGDNRPYNVALVSPEWEAIEDELCNYKHVDDCPDLKIKQHLPFNFGPSEAIEALIANRGNAIKDLIEKELKLYANCKSYEFPKKWTILTQGFNVARNMLTPKLSLRRNIVLTEHQPIIDALYDAEEDDHLVGLAMTTSSKSSSSAEQERPHHRGTVPSSTNPESTKASIKL</sequence>
<evidence type="ECO:0000256" key="3">
    <source>
        <dbReference type="SAM" id="MobiDB-lite"/>
    </source>
</evidence>
<dbReference type="PANTHER" id="PTHR43272">
    <property type="entry name" value="LONG-CHAIN-FATTY-ACID--COA LIGASE"/>
    <property type="match status" value="1"/>
</dbReference>
<feature type="domain" description="AMP-dependent synthetase/ligase" evidence="4">
    <location>
        <begin position="59"/>
        <end position="487"/>
    </location>
</feature>
<dbReference type="PROSITE" id="PS00455">
    <property type="entry name" value="AMP_BINDING"/>
    <property type="match status" value="1"/>
</dbReference>
<reference evidence="5" key="1">
    <citation type="submission" date="2021-01" db="EMBL/GenBank/DDBJ databases">
        <authorList>
            <person name="Corre E."/>
            <person name="Pelletier E."/>
            <person name="Niang G."/>
            <person name="Scheremetjew M."/>
            <person name="Finn R."/>
            <person name="Kale V."/>
            <person name="Holt S."/>
            <person name="Cochrane G."/>
            <person name="Meng A."/>
            <person name="Brown T."/>
            <person name="Cohen L."/>
        </authorList>
    </citation>
    <scope>NUCLEOTIDE SEQUENCE</scope>
    <source>
        <strain evidence="5">CCMP1510</strain>
    </source>
</reference>
<dbReference type="InterPro" id="IPR000873">
    <property type="entry name" value="AMP-dep_synth/lig_dom"/>
</dbReference>
<protein>
    <recommendedName>
        <fullName evidence="4">AMP-dependent synthetase/ligase domain-containing protein</fullName>
    </recommendedName>
</protein>
<evidence type="ECO:0000256" key="2">
    <source>
        <dbReference type="ARBA" id="ARBA00022840"/>
    </source>
</evidence>
<evidence type="ECO:0000256" key="1">
    <source>
        <dbReference type="ARBA" id="ARBA00022741"/>
    </source>
</evidence>
<dbReference type="Gene3D" id="3.40.50.12780">
    <property type="entry name" value="N-terminal domain of ligase-like"/>
    <property type="match status" value="1"/>
</dbReference>
<dbReference type="GO" id="GO:0004467">
    <property type="term" value="F:long-chain fatty acid-CoA ligase activity"/>
    <property type="evidence" value="ECO:0007669"/>
    <property type="project" value="TreeGrafter"/>
</dbReference>
<dbReference type="GO" id="GO:0016020">
    <property type="term" value="C:membrane"/>
    <property type="evidence" value="ECO:0007669"/>
    <property type="project" value="TreeGrafter"/>
</dbReference>
<dbReference type="Pfam" id="PF23562">
    <property type="entry name" value="AMP-binding_C_3"/>
    <property type="match status" value="1"/>
</dbReference>
<accession>A0A7S3JNS9</accession>
<name>A0A7S3JNS9_9STRA</name>
<dbReference type="PANTHER" id="PTHR43272:SF33">
    <property type="entry name" value="AMP-BINDING DOMAIN-CONTAINING PROTEIN-RELATED"/>
    <property type="match status" value="1"/>
</dbReference>
<feature type="region of interest" description="Disordered" evidence="3">
    <location>
        <begin position="698"/>
        <end position="734"/>
    </location>
</feature>
<proteinExistence type="predicted"/>
<gene>
    <name evidence="5" type="ORF">ALAG00032_LOCUS1011</name>
</gene>
<dbReference type="InterPro" id="IPR042099">
    <property type="entry name" value="ANL_N_sf"/>
</dbReference>
<dbReference type="Pfam" id="PF00501">
    <property type="entry name" value="AMP-binding"/>
    <property type="match status" value="1"/>
</dbReference>
<keyword evidence="2" id="KW-0067">ATP-binding</keyword>
<keyword evidence="1" id="KW-0547">Nucleotide-binding</keyword>
<dbReference type="EMBL" id="HBIJ01001361">
    <property type="protein sequence ID" value="CAE0360281.1"/>
    <property type="molecule type" value="Transcribed_RNA"/>
</dbReference>
<feature type="compositionally biased region" description="Polar residues" evidence="3">
    <location>
        <begin position="719"/>
        <end position="734"/>
    </location>
</feature>
<evidence type="ECO:0000259" key="4">
    <source>
        <dbReference type="Pfam" id="PF00501"/>
    </source>
</evidence>
<organism evidence="5">
    <name type="scientific">Aureoumbra lagunensis</name>
    <dbReference type="NCBI Taxonomy" id="44058"/>
    <lineage>
        <taxon>Eukaryota</taxon>
        <taxon>Sar</taxon>
        <taxon>Stramenopiles</taxon>
        <taxon>Ochrophyta</taxon>
        <taxon>Pelagophyceae</taxon>
        <taxon>Pelagomonadales</taxon>
        <taxon>Aureoumbra</taxon>
    </lineage>
</organism>